<name>A0A9P1NYH4_9CYAN</name>
<protein>
    <submittedName>
        <fullName evidence="2">Uncharacterized protein</fullName>
    </submittedName>
</protein>
<feature type="region of interest" description="Disordered" evidence="1">
    <location>
        <begin position="1"/>
        <end position="22"/>
    </location>
</feature>
<reference evidence="2 3" key="1">
    <citation type="submission" date="2014-02" db="EMBL/GenBank/DDBJ databases">
        <authorList>
            <person name="Genoscope - CEA"/>
        </authorList>
    </citation>
    <scope>NUCLEOTIDE SEQUENCE [LARGE SCALE GENOMIC DNA]</scope>
    <source>
        <strain evidence="2 3">PCC 8005</strain>
    </source>
</reference>
<organism evidence="2 3">
    <name type="scientific">Limnospira indica PCC 8005</name>
    <dbReference type="NCBI Taxonomy" id="376219"/>
    <lineage>
        <taxon>Bacteria</taxon>
        <taxon>Bacillati</taxon>
        <taxon>Cyanobacteriota</taxon>
        <taxon>Cyanophyceae</taxon>
        <taxon>Oscillatoriophycideae</taxon>
        <taxon>Oscillatoriales</taxon>
        <taxon>Sirenicapillariaceae</taxon>
        <taxon>Limnospira</taxon>
    </lineage>
</organism>
<keyword evidence="3" id="KW-1185">Reference proteome</keyword>
<accession>A0A9P1NYH4</accession>
<gene>
    <name evidence="2" type="ORF">ARTHRO_11578</name>
</gene>
<dbReference type="Proteomes" id="UP000032946">
    <property type="component" value="Chromosome"/>
</dbReference>
<dbReference type="AlphaFoldDB" id="A0A9P1NYH4"/>
<proteinExistence type="predicted"/>
<dbReference type="EMBL" id="FO818640">
    <property type="protein sequence ID" value="CDM93904.1"/>
    <property type="molecule type" value="Genomic_DNA"/>
</dbReference>
<sequence>MVTEIKTTAQTPIIYPENDGQPMAENTEQFRWIVMSPFKEGLMPSLKMTLTYL</sequence>
<evidence type="ECO:0000256" key="1">
    <source>
        <dbReference type="SAM" id="MobiDB-lite"/>
    </source>
</evidence>
<feature type="compositionally biased region" description="Polar residues" evidence="1">
    <location>
        <begin position="1"/>
        <end position="11"/>
    </location>
</feature>
<evidence type="ECO:0000313" key="2">
    <source>
        <dbReference type="EMBL" id="CDM93904.1"/>
    </source>
</evidence>
<evidence type="ECO:0000313" key="3">
    <source>
        <dbReference type="Proteomes" id="UP000032946"/>
    </source>
</evidence>